<evidence type="ECO:0000313" key="2">
    <source>
        <dbReference type="EMBL" id="PVD18639.1"/>
    </source>
</evidence>
<protein>
    <submittedName>
        <fullName evidence="2">Uncharacterized protein</fullName>
    </submittedName>
</protein>
<dbReference type="Proteomes" id="UP000245119">
    <property type="component" value="Linkage Group LG14"/>
</dbReference>
<feature type="region of interest" description="Disordered" evidence="1">
    <location>
        <begin position="1"/>
        <end position="43"/>
    </location>
</feature>
<keyword evidence="3" id="KW-1185">Reference proteome</keyword>
<evidence type="ECO:0000256" key="1">
    <source>
        <dbReference type="SAM" id="MobiDB-lite"/>
    </source>
</evidence>
<dbReference type="OMA" id="FNQEERV"/>
<dbReference type="PANTHER" id="PTHR33504">
    <property type="entry name" value="NADH DEHYDROGENASE (UBIQUINONE) 1 BETA SUBCOMPLEX, 4"/>
    <property type="match status" value="1"/>
</dbReference>
<dbReference type="AlphaFoldDB" id="A0A2T7NBU5"/>
<sequence length="396" mass="45064">MDSTSSELKNASRTSIQVKLPSADQAVRHSPHGRSHHAGSPDAGRLFKEQSVSRRGHPQPVITIQQAAILTIENAWLSYRNKHMFHLLKHSVCAAESSLSGEILRKVCPREAELLCDKSFQIKVRFRFGGSEFPPIIFFKIFYHTDKGGQSVKYISGRKMIRPASEAAEDSLRLMGNRQFYDQMVMDTIQYSQTTVTDEHDVTTLKDYMQYLSNLDEMPATLGGRENNWRKLTLENLPRQTIFYDVVDYAYNHRMSPRLRDVIPILLTHPVTQEVQVEHIRTIGKISTPATIHEYTPKFKTPGLQGELSGRRTRRAQARALKMRRLYTSGQQSATGSEMPQEMNAKASNYFIQSNIDEDGEIEEEMDGEASSLYQWTQGLGLNDDFMSTPRPLPAH</sequence>
<accession>A0A2T7NBU5</accession>
<gene>
    <name evidence="2" type="ORF">C0Q70_21189</name>
</gene>
<dbReference type="PANTHER" id="PTHR33504:SF1">
    <property type="entry name" value="FAMILY WITH SEQUENCE SIMILARITY 90, MEMBER A1B"/>
    <property type="match status" value="1"/>
</dbReference>
<feature type="compositionally biased region" description="Polar residues" evidence="1">
    <location>
        <begin position="1"/>
        <end position="17"/>
    </location>
</feature>
<name>A0A2T7NBU5_POMCA</name>
<organism evidence="2 3">
    <name type="scientific">Pomacea canaliculata</name>
    <name type="common">Golden apple snail</name>
    <dbReference type="NCBI Taxonomy" id="400727"/>
    <lineage>
        <taxon>Eukaryota</taxon>
        <taxon>Metazoa</taxon>
        <taxon>Spiralia</taxon>
        <taxon>Lophotrochozoa</taxon>
        <taxon>Mollusca</taxon>
        <taxon>Gastropoda</taxon>
        <taxon>Caenogastropoda</taxon>
        <taxon>Architaenioglossa</taxon>
        <taxon>Ampullarioidea</taxon>
        <taxon>Ampullariidae</taxon>
        <taxon>Pomacea</taxon>
    </lineage>
</organism>
<comment type="caution">
    <text evidence="2">The sequence shown here is derived from an EMBL/GenBank/DDBJ whole genome shotgun (WGS) entry which is preliminary data.</text>
</comment>
<proteinExistence type="predicted"/>
<dbReference type="OrthoDB" id="10006090at2759"/>
<evidence type="ECO:0000313" key="3">
    <source>
        <dbReference type="Proteomes" id="UP000245119"/>
    </source>
</evidence>
<dbReference type="EMBL" id="PZQS01000014">
    <property type="protein sequence ID" value="PVD18639.1"/>
    <property type="molecule type" value="Genomic_DNA"/>
</dbReference>
<reference evidence="2 3" key="1">
    <citation type="submission" date="2018-04" db="EMBL/GenBank/DDBJ databases">
        <title>The genome of golden apple snail Pomacea canaliculata provides insight into stress tolerance and invasive adaptation.</title>
        <authorList>
            <person name="Liu C."/>
            <person name="Liu B."/>
            <person name="Ren Y."/>
            <person name="Zhang Y."/>
            <person name="Wang H."/>
            <person name="Li S."/>
            <person name="Jiang F."/>
            <person name="Yin L."/>
            <person name="Zhang G."/>
            <person name="Qian W."/>
            <person name="Fan W."/>
        </authorList>
    </citation>
    <scope>NUCLEOTIDE SEQUENCE [LARGE SCALE GENOMIC DNA]</scope>
    <source>
        <strain evidence="2">SZHN2017</strain>
        <tissue evidence="2">Muscle</tissue>
    </source>
</reference>